<keyword evidence="4" id="KW-1185">Reference proteome</keyword>
<reference evidence="3 4" key="1">
    <citation type="journal article" date="2018" name="Nat. Genet.">
        <title>The Rosa genome provides new insights in the design of modern roses.</title>
        <authorList>
            <person name="Bendahmane M."/>
        </authorList>
    </citation>
    <scope>NUCLEOTIDE SEQUENCE [LARGE SCALE GENOMIC DNA]</scope>
    <source>
        <strain evidence="4">cv. Old Blush</strain>
    </source>
</reference>
<dbReference type="PANTHER" id="PTHR31672:SF13">
    <property type="entry name" value="F-BOX PROTEIN CPR30-LIKE"/>
    <property type="match status" value="1"/>
</dbReference>
<organism evidence="3 4">
    <name type="scientific">Rosa chinensis</name>
    <name type="common">China rose</name>
    <dbReference type="NCBI Taxonomy" id="74649"/>
    <lineage>
        <taxon>Eukaryota</taxon>
        <taxon>Viridiplantae</taxon>
        <taxon>Streptophyta</taxon>
        <taxon>Embryophyta</taxon>
        <taxon>Tracheophyta</taxon>
        <taxon>Spermatophyta</taxon>
        <taxon>Magnoliopsida</taxon>
        <taxon>eudicotyledons</taxon>
        <taxon>Gunneridae</taxon>
        <taxon>Pentapetalae</taxon>
        <taxon>rosids</taxon>
        <taxon>fabids</taxon>
        <taxon>Rosales</taxon>
        <taxon>Rosaceae</taxon>
        <taxon>Rosoideae</taxon>
        <taxon>Rosoideae incertae sedis</taxon>
        <taxon>Rosa</taxon>
    </lineage>
</organism>
<dbReference type="InterPro" id="IPR036047">
    <property type="entry name" value="F-box-like_dom_sf"/>
</dbReference>
<dbReference type="AlphaFoldDB" id="A0A2P6RPM9"/>
<dbReference type="SMART" id="SM00256">
    <property type="entry name" value="FBOX"/>
    <property type="match status" value="1"/>
</dbReference>
<evidence type="ECO:0000313" key="4">
    <source>
        <dbReference type="Proteomes" id="UP000238479"/>
    </source>
</evidence>
<dbReference type="SUPFAM" id="SSF50965">
    <property type="entry name" value="Galactose oxidase, central domain"/>
    <property type="match status" value="1"/>
</dbReference>
<dbReference type="NCBIfam" id="TIGR01640">
    <property type="entry name" value="F_box_assoc_1"/>
    <property type="match status" value="1"/>
</dbReference>
<gene>
    <name evidence="3" type="ORF">RchiOBHm_Chr2g0109731</name>
</gene>
<dbReference type="InterPro" id="IPR006527">
    <property type="entry name" value="F-box-assoc_dom_typ1"/>
</dbReference>
<dbReference type="OrthoDB" id="591557at2759"/>
<dbReference type="Gene3D" id="1.20.1280.50">
    <property type="match status" value="1"/>
</dbReference>
<evidence type="ECO:0000256" key="1">
    <source>
        <dbReference type="SAM" id="MobiDB-lite"/>
    </source>
</evidence>
<dbReference type="Gramene" id="PRQ48354">
    <property type="protein sequence ID" value="PRQ48354"/>
    <property type="gene ID" value="RchiOBHm_Chr2g0109731"/>
</dbReference>
<proteinExistence type="predicted"/>
<dbReference type="Pfam" id="PF00646">
    <property type="entry name" value="F-box"/>
    <property type="match status" value="1"/>
</dbReference>
<accession>A0A2P6RPM9</accession>
<evidence type="ECO:0000313" key="3">
    <source>
        <dbReference type="EMBL" id="PRQ48354.1"/>
    </source>
</evidence>
<protein>
    <submittedName>
        <fullName evidence="3">Putative F-box domain, galactose oxidase/kelch, beta-propeller, F-box associated interaction</fullName>
    </submittedName>
</protein>
<dbReference type="InterPro" id="IPR017451">
    <property type="entry name" value="F-box-assoc_interact_dom"/>
</dbReference>
<dbReference type="InterPro" id="IPR001810">
    <property type="entry name" value="F-box_dom"/>
</dbReference>
<dbReference type="InterPro" id="IPR050796">
    <property type="entry name" value="SCF_F-box_component"/>
</dbReference>
<dbReference type="EMBL" id="PDCK01000040">
    <property type="protein sequence ID" value="PRQ48354.1"/>
    <property type="molecule type" value="Genomic_DNA"/>
</dbReference>
<dbReference type="OMA" id="YDETLLW"/>
<comment type="caution">
    <text evidence="3">The sequence shown here is derived from an EMBL/GenBank/DDBJ whole genome shotgun (WGS) entry which is preliminary data.</text>
</comment>
<name>A0A2P6RPM9_ROSCH</name>
<feature type="domain" description="F-box" evidence="2">
    <location>
        <begin position="11"/>
        <end position="57"/>
    </location>
</feature>
<dbReference type="Proteomes" id="UP000238479">
    <property type="component" value="Chromosome 2"/>
</dbReference>
<dbReference type="CDD" id="cd09917">
    <property type="entry name" value="F-box_SF"/>
    <property type="match status" value="1"/>
</dbReference>
<dbReference type="SUPFAM" id="SSF81383">
    <property type="entry name" value="F-box domain"/>
    <property type="match status" value="1"/>
</dbReference>
<sequence length="415" mass="46939">MVVMASPKATPTTMEDLPIEILMQIFDRLSLKLLIQFSCASKRWRSLVVSNPQFAKSYFKLKKLLLATSSQFESLNLENSSFGDDSSVRKLACPFKQPAHAVNILGSCNGMVFVAVNVHDGFYIWNPSTGLCRKLPNPGFASTNTDLDLSKTIICLHHCGFGYVSATDDYKVVVAAHIMNSTMPLEIFSSRAGSWRRIECPPHFSSSAYMSKTRGTFTNEALHWLQKLREPELDTPGNTIAAFDLAKEEFRQMPLPLLGETSSDRDCFFSDIGIVFGGCLCVSSFKRQRWGAGHRSLHVQLWVMMEYGVCDSWTKLFRFEMDDVNLSLPICCTETMIVMSTYKRCNLELIRFHHDEEKLDNVAVCSSDRYTLKMGLCEMIDYDETLLWLPDSRAEGGDRKKTQNPTEAEVLKRSN</sequence>
<dbReference type="STRING" id="74649.A0A2P6RPM9"/>
<dbReference type="Pfam" id="PF07734">
    <property type="entry name" value="FBA_1"/>
    <property type="match status" value="1"/>
</dbReference>
<feature type="region of interest" description="Disordered" evidence="1">
    <location>
        <begin position="393"/>
        <end position="415"/>
    </location>
</feature>
<dbReference type="InterPro" id="IPR011043">
    <property type="entry name" value="Gal_Oxase/kelch_b-propeller"/>
</dbReference>
<dbReference type="PROSITE" id="PS50181">
    <property type="entry name" value="FBOX"/>
    <property type="match status" value="1"/>
</dbReference>
<dbReference type="PANTHER" id="PTHR31672">
    <property type="entry name" value="BNACNNG10540D PROTEIN"/>
    <property type="match status" value="1"/>
</dbReference>
<evidence type="ECO:0000259" key="2">
    <source>
        <dbReference type="PROSITE" id="PS50181"/>
    </source>
</evidence>